<keyword evidence="3" id="KW-0285">Flavoprotein</keyword>
<evidence type="ECO:0000259" key="7">
    <source>
        <dbReference type="Pfam" id="PF02770"/>
    </source>
</evidence>
<dbReference type="SUPFAM" id="SSF47203">
    <property type="entry name" value="Acyl-CoA dehydrogenase C-terminal domain-like"/>
    <property type="match status" value="2"/>
</dbReference>
<proteinExistence type="inferred from homology"/>
<dbReference type="Gene3D" id="1.10.540.10">
    <property type="entry name" value="Acyl-CoA dehydrogenase/oxidase, N-terminal domain"/>
    <property type="match status" value="1"/>
</dbReference>
<comment type="similarity">
    <text evidence="2">Belongs to the acyl-CoA oxidase family.</text>
</comment>
<dbReference type="Gene3D" id="2.40.110.10">
    <property type="entry name" value="Butyryl-CoA Dehydrogenase, subunit A, domain 2"/>
    <property type="match status" value="1"/>
</dbReference>
<sequence>MQGLAACPTGRCSLPLPPGTGLATLGPFPRMLESRLMVEEIRPTAKELLSLPRLAPLVPMLYVAWTDGELTPAEIRMLGTAARAQPWLDLRSNTVLARWLDPLMPPSSNELALVREHIRAAAERLKLSPQESLSELGARLTELVADSKELPSSMPELVRALASLEAVLGVSGREAVRALVPSAAHEPRRIGPTEPTSFAPEALRAVLDRKYPEVRAQVRKWLEDPAFRYQRTLDTDKQREQVFAWLKQLADQGLGRIAFPEGDEAGADLGAFIASFETLALFDLSLVVKAGVHFGLFGASILFLGTEKHHREYLPKVATLELPGCFAMSELGHGSNVRDVETVARYDAEAGKFVVHTPSEGARKEWIGNAARHGRIATVFAQLEVGGKGLGVHALLVPLRDERGQVLPGVRIEDCGRKMGLNGVDNGRIWFDHVRVPRENLLDRFGQVSAEGEYTSSISSDGRRFFTMLGTLVAGRVSVACASLSAAKSGLTIAVRYGDLRRQFGPPGAPEVRLLDHQTHQLRLLKPLAKTYALDFALEHLVERYVKRTEEDSMEVEALAAGLKAYASWNCTAVLQEAREACGGQGYLEANRLSALKDDTDIFTTFEGDNTVLMQLVAKSLLTDYRQRFEDDRVYAVLKLIADKATAMADKNPIAVRRTGSEHLRDDDFQLRFLRYREEDLLASVARRIRKRLTAGVEAFAAFNQVQAHLVALAHAHIERVVLEQFIHGVNTVQDPGLKVVLGRLCDLYGLSCLEAASGWFQENSLMEGGKALAIRKEVVKLCTELRPDAVALVDAFGIPDTCIAAPIGLGHLSA</sequence>
<evidence type="ECO:0000259" key="9">
    <source>
        <dbReference type="Pfam" id="PF22924"/>
    </source>
</evidence>
<dbReference type="InterPro" id="IPR002655">
    <property type="entry name" value="Acyl-CoA_oxidase_C"/>
</dbReference>
<dbReference type="PANTHER" id="PTHR10909">
    <property type="entry name" value="ELECTRON TRANSPORT OXIDOREDUCTASE"/>
    <property type="match status" value="1"/>
</dbReference>
<dbReference type="InterPro" id="IPR037069">
    <property type="entry name" value="AcylCoA_DH/ox_N_sf"/>
</dbReference>
<dbReference type="InterPro" id="IPR006091">
    <property type="entry name" value="Acyl-CoA_Oxase/DH_mid-dom"/>
</dbReference>
<dbReference type="SUPFAM" id="SSF56645">
    <property type="entry name" value="Acyl-CoA dehydrogenase NM domain-like"/>
    <property type="match status" value="1"/>
</dbReference>
<dbReference type="InterPro" id="IPR009100">
    <property type="entry name" value="AcylCoA_DH/oxidase_NM_dom_sf"/>
</dbReference>
<dbReference type="EMBL" id="FOIB01000004">
    <property type="protein sequence ID" value="SET97203.1"/>
    <property type="molecule type" value="Genomic_DNA"/>
</dbReference>
<evidence type="ECO:0000256" key="5">
    <source>
        <dbReference type="ARBA" id="ARBA00023002"/>
    </source>
</evidence>
<evidence type="ECO:0000259" key="6">
    <source>
        <dbReference type="Pfam" id="PF01756"/>
    </source>
</evidence>
<keyword evidence="5" id="KW-0560">Oxidoreductase</keyword>
<comment type="caution">
    <text evidence="10">The sequence shown here is derived from an EMBL/GenBank/DDBJ whole genome shotgun (WGS) entry which is preliminary data.</text>
</comment>
<accession>A0ABY1CEK5</accession>
<dbReference type="InterPro" id="IPR013786">
    <property type="entry name" value="AcylCoA_DH/ox_N"/>
</dbReference>
<feature type="domain" description="Acyl-CoA oxidase C-alpha1" evidence="9">
    <location>
        <begin position="470"/>
        <end position="622"/>
    </location>
</feature>
<feature type="domain" description="Acyl-CoA oxidase/dehydrogenase middle" evidence="7">
    <location>
        <begin position="325"/>
        <end position="434"/>
    </location>
</feature>
<dbReference type="Pfam" id="PF02770">
    <property type="entry name" value="Acyl-CoA_dh_M"/>
    <property type="match status" value="1"/>
</dbReference>
<gene>
    <name evidence="10" type="ORF">SAMN05443572_104136</name>
</gene>
<evidence type="ECO:0000313" key="11">
    <source>
        <dbReference type="Proteomes" id="UP000183760"/>
    </source>
</evidence>
<protein>
    <submittedName>
        <fullName evidence="10">Acyl-coenzyme A oxidase</fullName>
    </submittedName>
</protein>
<evidence type="ECO:0000256" key="1">
    <source>
        <dbReference type="ARBA" id="ARBA00001974"/>
    </source>
</evidence>
<comment type="cofactor">
    <cofactor evidence="1">
        <name>FAD</name>
        <dbReference type="ChEBI" id="CHEBI:57692"/>
    </cofactor>
</comment>
<dbReference type="InterPro" id="IPR012258">
    <property type="entry name" value="Acyl-CoA_oxidase"/>
</dbReference>
<evidence type="ECO:0000256" key="2">
    <source>
        <dbReference type="ARBA" id="ARBA00006288"/>
    </source>
</evidence>
<dbReference type="Gene3D" id="1.20.140.10">
    <property type="entry name" value="Butyryl-CoA Dehydrogenase, subunit A, domain 3"/>
    <property type="match status" value="2"/>
</dbReference>
<dbReference type="Pfam" id="PF01756">
    <property type="entry name" value="ACOX"/>
    <property type="match status" value="1"/>
</dbReference>
<dbReference type="InterPro" id="IPR046373">
    <property type="entry name" value="Acyl-CoA_Oxase/DH_mid-dom_sf"/>
</dbReference>
<evidence type="ECO:0000313" key="10">
    <source>
        <dbReference type="EMBL" id="SET97203.1"/>
    </source>
</evidence>
<organism evidence="10 11">
    <name type="scientific">Myxococcus fulvus</name>
    <dbReference type="NCBI Taxonomy" id="33"/>
    <lineage>
        <taxon>Bacteria</taxon>
        <taxon>Pseudomonadati</taxon>
        <taxon>Myxococcota</taxon>
        <taxon>Myxococcia</taxon>
        <taxon>Myxococcales</taxon>
        <taxon>Cystobacterineae</taxon>
        <taxon>Myxococcaceae</taxon>
        <taxon>Myxococcus</taxon>
    </lineage>
</organism>
<evidence type="ECO:0000256" key="3">
    <source>
        <dbReference type="ARBA" id="ARBA00022630"/>
    </source>
</evidence>
<evidence type="ECO:0000259" key="8">
    <source>
        <dbReference type="Pfam" id="PF02771"/>
    </source>
</evidence>
<dbReference type="Pfam" id="PF22924">
    <property type="entry name" value="ACOX_C_alpha1"/>
    <property type="match status" value="1"/>
</dbReference>
<dbReference type="InterPro" id="IPR055060">
    <property type="entry name" value="ACOX_C_alpha1"/>
</dbReference>
<feature type="domain" description="Acyl-CoA dehydrogenase/oxidase N-terminal" evidence="8">
    <location>
        <begin position="213"/>
        <end position="320"/>
    </location>
</feature>
<evidence type="ECO:0000256" key="4">
    <source>
        <dbReference type="ARBA" id="ARBA00022827"/>
    </source>
</evidence>
<dbReference type="Proteomes" id="UP000183760">
    <property type="component" value="Unassembled WGS sequence"/>
</dbReference>
<keyword evidence="4" id="KW-0274">FAD</keyword>
<dbReference type="InterPro" id="IPR036250">
    <property type="entry name" value="AcylCo_DH-like_C"/>
</dbReference>
<name>A0ABY1CEK5_MYXFU</name>
<dbReference type="Pfam" id="PF02771">
    <property type="entry name" value="Acyl-CoA_dh_N"/>
    <property type="match status" value="1"/>
</dbReference>
<keyword evidence="11" id="KW-1185">Reference proteome</keyword>
<feature type="domain" description="Acyl-CoA oxidase C-terminal" evidence="6">
    <location>
        <begin position="670"/>
        <end position="809"/>
    </location>
</feature>
<reference evidence="10 11" key="1">
    <citation type="submission" date="2016-10" db="EMBL/GenBank/DDBJ databases">
        <authorList>
            <person name="Varghese N."/>
            <person name="Submissions S."/>
        </authorList>
    </citation>
    <scope>NUCLEOTIDE SEQUENCE [LARGE SCALE GENOMIC DNA]</scope>
    <source>
        <strain evidence="10 11">DSM 16525</strain>
    </source>
</reference>